<reference evidence="1" key="1">
    <citation type="submission" date="2020-08" db="EMBL/GenBank/DDBJ databases">
        <title>Spodoptera exigua strain:BAW_Kor-Di-RS1 Genome sequencing and assembly.</title>
        <authorList>
            <person name="Kim J."/>
            <person name="Nam H.Y."/>
            <person name="Kwon M."/>
            <person name="Choi J.H."/>
            <person name="Cho S.R."/>
            <person name="Kim G.-H."/>
        </authorList>
    </citation>
    <scope>NUCLEOTIDE SEQUENCE</scope>
    <source>
        <strain evidence="1">BAW_Kor-Di-RS1</strain>
        <tissue evidence="1">Whole-body</tissue>
    </source>
</reference>
<dbReference type="EMBL" id="JACKWZ010000173">
    <property type="protein sequence ID" value="KAF9412969.1"/>
    <property type="molecule type" value="Genomic_DNA"/>
</dbReference>
<keyword evidence="2" id="KW-1185">Reference proteome</keyword>
<proteinExistence type="predicted"/>
<comment type="caution">
    <text evidence="1">The sequence shown here is derived from an EMBL/GenBank/DDBJ whole genome shotgun (WGS) entry which is preliminary data.</text>
</comment>
<accession>A0A835GDW7</accession>
<organism evidence="1 2">
    <name type="scientific">Spodoptera exigua</name>
    <name type="common">Beet armyworm</name>
    <name type="synonym">Noctua fulgens</name>
    <dbReference type="NCBI Taxonomy" id="7107"/>
    <lineage>
        <taxon>Eukaryota</taxon>
        <taxon>Metazoa</taxon>
        <taxon>Ecdysozoa</taxon>
        <taxon>Arthropoda</taxon>
        <taxon>Hexapoda</taxon>
        <taxon>Insecta</taxon>
        <taxon>Pterygota</taxon>
        <taxon>Neoptera</taxon>
        <taxon>Endopterygota</taxon>
        <taxon>Lepidoptera</taxon>
        <taxon>Glossata</taxon>
        <taxon>Ditrysia</taxon>
        <taxon>Noctuoidea</taxon>
        <taxon>Noctuidae</taxon>
        <taxon>Amphipyrinae</taxon>
        <taxon>Spodoptera</taxon>
    </lineage>
</organism>
<gene>
    <name evidence="1" type="ORF">HW555_008666</name>
</gene>
<evidence type="ECO:0000313" key="2">
    <source>
        <dbReference type="Proteomes" id="UP000648187"/>
    </source>
</evidence>
<protein>
    <submittedName>
        <fullName evidence="1">Uncharacterized protein</fullName>
    </submittedName>
</protein>
<dbReference type="AlphaFoldDB" id="A0A835GDW7"/>
<dbReference type="Proteomes" id="UP000648187">
    <property type="component" value="Unassembled WGS sequence"/>
</dbReference>
<sequence length="98" mass="10515">MVITPAGISGPRGLGATAERVACSPVRSPRPCTLHFTERAAFTKSTTAFFVTYCRVPSCDCSSSHRDRVTPRAGDLVETCVSTARALTYDYAVSHDDS</sequence>
<evidence type="ECO:0000313" key="1">
    <source>
        <dbReference type="EMBL" id="KAF9412969.1"/>
    </source>
</evidence>
<name>A0A835GDW7_SPOEX</name>